<sequence>MENKYKDCYCITFSITGHSKHAVSSFVIGIEKVLLGLDKLNKELVSPIRSEVDIVSYIEEIESGSIKVWLKDKLSSPTDGQIDAFVKAPISSTASALLKASRSSILRVLGQTKDKQNEEKPTLLLEAARKELGKYSSEYQDGKSFKIKIDEGRLLSSISDMSSGSGYLDGNVSFTNEDGESFPVEKGFSYDMLSISDGSLPPQRIIGRIIVYQTTFDTKTKKWKFKYNNSVESMDVSECEIPSLVIERGSSSFFEFGIV</sequence>
<evidence type="ECO:0000313" key="1">
    <source>
        <dbReference type="EMBL" id="VFK57568.1"/>
    </source>
</evidence>
<proteinExistence type="predicted"/>
<gene>
    <name evidence="1" type="ORF">BECKTUN1418D_GA0071000_10652</name>
</gene>
<accession>A0A450ZUZ1</accession>
<dbReference type="EMBL" id="CAADFX010000065">
    <property type="protein sequence ID" value="VFK57568.1"/>
    <property type="molecule type" value="Genomic_DNA"/>
</dbReference>
<reference evidence="1" key="1">
    <citation type="submission" date="2019-02" db="EMBL/GenBank/DDBJ databases">
        <authorList>
            <person name="Gruber-Vodicka R. H."/>
            <person name="Seah K. B. B."/>
        </authorList>
    </citation>
    <scope>NUCLEOTIDE SEQUENCE</scope>
    <source>
        <strain evidence="1">BECK_BY1</strain>
    </source>
</reference>
<protein>
    <submittedName>
        <fullName evidence="1">Uncharacterized protein</fullName>
    </submittedName>
</protein>
<name>A0A450ZUZ1_9GAMM</name>
<organism evidence="1">
    <name type="scientific">Candidatus Kentrum sp. TUN</name>
    <dbReference type="NCBI Taxonomy" id="2126343"/>
    <lineage>
        <taxon>Bacteria</taxon>
        <taxon>Pseudomonadati</taxon>
        <taxon>Pseudomonadota</taxon>
        <taxon>Gammaproteobacteria</taxon>
        <taxon>Candidatus Kentrum</taxon>
    </lineage>
</organism>
<dbReference type="AlphaFoldDB" id="A0A450ZUZ1"/>